<dbReference type="GO" id="GO:0003700">
    <property type="term" value="F:DNA-binding transcription factor activity"/>
    <property type="evidence" value="ECO:0007669"/>
    <property type="project" value="InterPro"/>
</dbReference>
<feature type="domain" description="HTH araC/xylS-type" evidence="5">
    <location>
        <begin position="407"/>
        <end position="505"/>
    </location>
</feature>
<dbReference type="PANTHER" id="PTHR43280:SF2">
    <property type="entry name" value="HTH-TYPE TRANSCRIPTIONAL REGULATOR EXSA"/>
    <property type="match status" value="1"/>
</dbReference>
<accession>A0A919X6T0</accession>
<dbReference type="PRINTS" id="PR00032">
    <property type="entry name" value="HTHARAC"/>
</dbReference>
<dbReference type="SMART" id="SM00448">
    <property type="entry name" value="REC"/>
    <property type="match status" value="1"/>
</dbReference>
<feature type="modified residue" description="4-aspartylphosphate" evidence="4">
    <location>
        <position position="53"/>
    </location>
</feature>
<dbReference type="InterPro" id="IPR041522">
    <property type="entry name" value="CdaR_GGDEF"/>
</dbReference>
<dbReference type="PROSITE" id="PS01124">
    <property type="entry name" value="HTH_ARAC_FAMILY_2"/>
    <property type="match status" value="1"/>
</dbReference>
<evidence type="ECO:0000256" key="3">
    <source>
        <dbReference type="ARBA" id="ARBA00023163"/>
    </source>
</evidence>
<protein>
    <submittedName>
        <fullName evidence="7">DNA-binding response regulator</fullName>
    </submittedName>
</protein>
<keyword evidence="8" id="KW-1185">Reference proteome</keyword>
<dbReference type="Pfam" id="PF17853">
    <property type="entry name" value="GGDEF_2"/>
    <property type="match status" value="1"/>
</dbReference>
<reference evidence="7" key="1">
    <citation type="submission" date="2021-03" db="EMBL/GenBank/DDBJ databases">
        <title>Antimicrobial resistance genes in bacteria isolated from Japanese honey, and their potential for conferring macrolide and lincosamide resistance in the American foulbrood pathogen Paenibacillus larvae.</title>
        <authorList>
            <person name="Okamoto M."/>
            <person name="Kumagai M."/>
            <person name="Kanamori H."/>
            <person name="Takamatsu D."/>
        </authorList>
    </citation>
    <scope>NUCLEOTIDE SEQUENCE</scope>
    <source>
        <strain evidence="7">J43TS3</strain>
    </source>
</reference>
<dbReference type="GO" id="GO:0043565">
    <property type="term" value="F:sequence-specific DNA binding"/>
    <property type="evidence" value="ECO:0007669"/>
    <property type="project" value="InterPro"/>
</dbReference>
<feature type="domain" description="Response regulatory" evidence="6">
    <location>
        <begin position="2"/>
        <end position="118"/>
    </location>
</feature>
<dbReference type="AlphaFoldDB" id="A0A919X6T0"/>
<dbReference type="InterPro" id="IPR020449">
    <property type="entry name" value="Tscrpt_reg_AraC-type_HTH"/>
</dbReference>
<dbReference type="Proteomes" id="UP000676917">
    <property type="component" value="Unassembled WGS sequence"/>
</dbReference>
<comment type="caution">
    <text evidence="7">The sequence shown here is derived from an EMBL/GenBank/DDBJ whole genome shotgun (WGS) entry which is preliminary data.</text>
</comment>
<dbReference type="InterPro" id="IPR001789">
    <property type="entry name" value="Sig_transdc_resp-reg_receiver"/>
</dbReference>
<gene>
    <name evidence="7" type="ORF">J43TS3_01330</name>
</gene>
<dbReference type="InterPro" id="IPR018060">
    <property type="entry name" value="HTH_AraC"/>
</dbReference>
<name>A0A919X6T0_9BACI</name>
<keyword evidence="1" id="KW-0805">Transcription regulation</keyword>
<dbReference type="InterPro" id="IPR011006">
    <property type="entry name" value="CheY-like_superfamily"/>
</dbReference>
<dbReference type="Gene3D" id="1.10.10.60">
    <property type="entry name" value="Homeodomain-like"/>
    <property type="match status" value="2"/>
</dbReference>
<proteinExistence type="predicted"/>
<evidence type="ECO:0000256" key="1">
    <source>
        <dbReference type="ARBA" id="ARBA00023015"/>
    </source>
</evidence>
<dbReference type="PROSITE" id="PS00041">
    <property type="entry name" value="HTH_ARAC_FAMILY_1"/>
    <property type="match status" value="1"/>
</dbReference>
<dbReference type="Pfam" id="PF00072">
    <property type="entry name" value="Response_reg"/>
    <property type="match status" value="1"/>
</dbReference>
<dbReference type="Gene3D" id="3.40.50.2300">
    <property type="match status" value="1"/>
</dbReference>
<organism evidence="7 8">
    <name type="scientific">Ornithinibacillus bavariensis</name>
    <dbReference type="NCBI Taxonomy" id="545502"/>
    <lineage>
        <taxon>Bacteria</taxon>
        <taxon>Bacillati</taxon>
        <taxon>Bacillota</taxon>
        <taxon>Bacilli</taxon>
        <taxon>Bacillales</taxon>
        <taxon>Bacillaceae</taxon>
        <taxon>Ornithinibacillus</taxon>
    </lineage>
</organism>
<evidence type="ECO:0000313" key="7">
    <source>
        <dbReference type="EMBL" id="GIO25522.1"/>
    </source>
</evidence>
<dbReference type="PANTHER" id="PTHR43280">
    <property type="entry name" value="ARAC-FAMILY TRANSCRIPTIONAL REGULATOR"/>
    <property type="match status" value="1"/>
</dbReference>
<dbReference type="SUPFAM" id="SSF52172">
    <property type="entry name" value="CheY-like"/>
    <property type="match status" value="1"/>
</dbReference>
<keyword evidence="4" id="KW-0597">Phosphoprotein</keyword>
<dbReference type="PROSITE" id="PS50110">
    <property type="entry name" value="RESPONSE_REGULATORY"/>
    <property type="match status" value="1"/>
</dbReference>
<keyword evidence="3" id="KW-0804">Transcription</keyword>
<dbReference type="InterPro" id="IPR009057">
    <property type="entry name" value="Homeodomain-like_sf"/>
</dbReference>
<dbReference type="SUPFAM" id="SSF46689">
    <property type="entry name" value="Homeodomain-like"/>
    <property type="match status" value="2"/>
</dbReference>
<evidence type="ECO:0000259" key="5">
    <source>
        <dbReference type="PROSITE" id="PS01124"/>
    </source>
</evidence>
<dbReference type="InterPro" id="IPR018062">
    <property type="entry name" value="HTH_AraC-typ_CS"/>
</dbReference>
<evidence type="ECO:0000256" key="4">
    <source>
        <dbReference type="PROSITE-ProRule" id="PRU00169"/>
    </source>
</evidence>
<keyword evidence="2 7" id="KW-0238">DNA-binding</keyword>
<evidence type="ECO:0000259" key="6">
    <source>
        <dbReference type="PROSITE" id="PS50110"/>
    </source>
</evidence>
<dbReference type="Pfam" id="PF12833">
    <property type="entry name" value="HTH_18"/>
    <property type="match status" value="1"/>
</dbReference>
<dbReference type="EMBL" id="BORP01000001">
    <property type="protein sequence ID" value="GIO25522.1"/>
    <property type="molecule type" value="Genomic_DNA"/>
</dbReference>
<sequence length="511" mass="59068">MRVLIVDDEHVEREGMRAILSRSFPSLSIIEARNGKMAIDVARERKPDLILMDIKMPGMSGLEAMEQIREDNPDTKFIMVTAYDTFEYMRQAIKLGATDYLLKPSKINDIIDIVGKVLKQIMLEQKSRISTKRQQHIFQKTMSVIETDVVTQLLFDHVHEVHLDMLVEILGIETKAEMFVINIHLPAGSEDNYSKIKEVVRQTGYSLVGALHSNQLPIIVFRTNGISYRSQATSLAREILSVRENPNEEGWFIGIGKVYPSLDDVRKSYQEALISCLDITTPVKYKFYPDIPGDNYESNDQVKLLQKELPDLIRFGQWEQVQVKIINVIRLFENNGINPLQAQQRILEVLWTVSKVLNELGIDSDTPLYSYRTLDYRQLRSETVSLLGQMKQLHTEYYQRLEADNVEQIKRYIIEHSHEDISLEALGKRMGLSPIYISKIFKEKIGVNYIDFLTECRIERAKKLMADPNRSIKEIAIEVGYHEPNYFSKVFKKMVRISPSDYQKTVLGKKD</sequence>
<evidence type="ECO:0000256" key="2">
    <source>
        <dbReference type="ARBA" id="ARBA00023125"/>
    </source>
</evidence>
<dbReference type="GO" id="GO:0000160">
    <property type="term" value="P:phosphorelay signal transduction system"/>
    <property type="evidence" value="ECO:0007669"/>
    <property type="project" value="InterPro"/>
</dbReference>
<dbReference type="CDD" id="cd17536">
    <property type="entry name" value="REC_YesN-like"/>
    <property type="match status" value="1"/>
</dbReference>
<dbReference type="SMART" id="SM00342">
    <property type="entry name" value="HTH_ARAC"/>
    <property type="match status" value="1"/>
</dbReference>
<evidence type="ECO:0000313" key="8">
    <source>
        <dbReference type="Proteomes" id="UP000676917"/>
    </source>
</evidence>